<dbReference type="SUPFAM" id="SSF52540">
    <property type="entry name" value="P-loop containing nucleoside triphosphate hydrolases"/>
    <property type="match status" value="1"/>
</dbReference>
<evidence type="ECO:0000256" key="1">
    <source>
        <dbReference type="ARBA" id="ARBA00006354"/>
    </source>
</evidence>
<dbReference type="InterPro" id="IPR045006">
    <property type="entry name" value="CHLI-like"/>
</dbReference>
<accession>A4J637</accession>
<keyword evidence="6" id="KW-1185">Reference proteome</keyword>
<dbReference type="Gene3D" id="3.30.230.10">
    <property type="match status" value="1"/>
</dbReference>
<evidence type="ECO:0000259" key="4">
    <source>
        <dbReference type="SMART" id="SM00382"/>
    </source>
</evidence>
<dbReference type="RefSeq" id="WP_011878346.1">
    <property type="nucleotide sequence ID" value="NC_009253.1"/>
</dbReference>
<organism evidence="5 6">
    <name type="scientific">Desulforamulus reducens (strain ATCC BAA-1160 / DSM 100696 / MI-1)</name>
    <name type="common">Desulfotomaculum reducens</name>
    <dbReference type="NCBI Taxonomy" id="349161"/>
    <lineage>
        <taxon>Bacteria</taxon>
        <taxon>Bacillati</taxon>
        <taxon>Bacillota</taxon>
        <taxon>Clostridia</taxon>
        <taxon>Eubacteriales</taxon>
        <taxon>Peptococcaceae</taxon>
        <taxon>Desulforamulus</taxon>
    </lineage>
</organism>
<dbReference type="STRING" id="349161.Dred_2023"/>
<dbReference type="Proteomes" id="UP000001556">
    <property type="component" value="Chromosome"/>
</dbReference>
<gene>
    <name evidence="5" type="ordered locus">Dred_2023</name>
</gene>
<evidence type="ECO:0000256" key="2">
    <source>
        <dbReference type="ARBA" id="ARBA00022741"/>
    </source>
</evidence>
<dbReference type="Pfam" id="PF13335">
    <property type="entry name" value="Mg_chelatase_C"/>
    <property type="match status" value="1"/>
</dbReference>
<dbReference type="InterPro" id="IPR020568">
    <property type="entry name" value="Ribosomal_Su5_D2-typ_SF"/>
</dbReference>
<protein>
    <submittedName>
        <fullName evidence="5">Mg chelatase, subunit ChlI</fullName>
    </submittedName>
</protein>
<evidence type="ECO:0000313" key="6">
    <source>
        <dbReference type="Proteomes" id="UP000001556"/>
    </source>
</evidence>
<dbReference type="AlphaFoldDB" id="A4J637"/>
<feature type="domain" description="AAA+ ATPase" evidence="4">
    <location>
        <begin position="212"/>
        <end position="395"/>
    </location>
</feature>
<dbReference type="PANTHER" id="PTHR32039">
    <property type="entry name" value="MAGNESIUM-CHELATASE SUBUNIT CHLI"/>
    <property type="match status" value="1"/>
</dbReference>
<dbReference type="HOGENOM" id="CLU_026145_1_0_9"/>
<comment type="similarity">
    <text evidence="1">Belongs to the Mg-chelatase subunits D/I family. ComM subfamily.</text>
</comment>
<dbReference type="InterPro" id="IPR025158">
    <property type="entry name" value="Mg_chelat-rel_C"/>
</dbReference>
<dbReference type="Gene3D" id="3.40.50.300">
    <property type="entry name" value="P-loop containing nucleotide triphosphate hydrolases"/>
    <property type="match status" value="1"/>
</dbReference>
<dbReference type="InterPro" id="IPR003593">
    <property type="entry name" value="AAA+_ATPase"/>
</dbReference>
<dbReference type="GO" id="GO:0005524">
    <property type="term" value="F:ATP binding"/>
    <property type="evidence" value="ECO:0007669"/>
    <property type="project" value="UniProtKB-KW"/>
</dbReference>
<dbReference type="eggNOG" id="COG0606">
    <property type="taxonomic scope" value="Bacteria"/>
</dbReference>
<evidence type="ECO:0000256" key="3">
    <source>
        <dbReference type="ARBA" id="ARBA00022840"/>
    </source>
</evidence>
<keyword evidence="3" id="KW-0067">ATP-binding</keyword>
<keyword evidence="2" id="KW-0547">Nucleotide-binding</keyword>
<dbReference type="InterPro" id="IPR014721">
    <property type="entry name" value="Ribsml_uS5_D2-typ_fold_subgr"/>
</dbReference>
<evidence type="ECO:0000313" key="5">
    <source>
        <dbReference type="EMBL" id="ABO50540.1"/>
    </source>
</evidence>
<dbReference type="PRINTS" id="PR01657">
    <property type="entry name" value="MCMFAMILY"/>
</dbReference>
<dbReference type="InterPro" id="IPR027417">
    <property type="entry name" value="P-loop_NTPase"/>
</dbReference>
<dbReference type="InterPro" id="IPR001208">
    <property type="entry name" value="MCM_dom"/>
</dbReference>
<name>A4J637_DESRM</name>
<proteinExistence type="inferred from homology"/>
<dbReference type="SMART" id="SM00382">
    <property type="entry name" value="AAA"/>
    <property type="match status" value="1"/>
</dbReference>
<dbReference type="Pfam" id="PF13541">
    <property type="entry name" value="ChlI"/>
    <property type="match status" value="1"/>
</dbReference>
<reference evidence="5 6" key="1">
    <citation type="submission" date="2007-03" db="EMBL/GenBank/DDBJ databases">
        <title>Complete sequence of Desulfotomaculum reducens MI-1.</title>
        <authorList>
            <consortium name="US DOE Joint Genome Institute"/>
            <person name="Copeland A."/>
            <person name="Lucas S."/>
            <person name="Lapidus A."/>
            <person name="Barry K."/>
            <person name="Detter J.C."/>
            <person name="Glavina del Rio T."/>
            <person name="Hammon N."/>
            <person name="Israni S."/>
            <person name="Dalin E."/>
            <person name="Tice H."/>
            <person name="Pitluck S."/>
            <person name="Sims D."/>
            <person name="Brettin T."/>
            <person name="Bruce D."/>
            <person name="Han C."/>
            <person name="Tapia R."/>
            <person name="Schmutz J."/>
            <person name="Larimer F."/>
            <person name="Land M."/>
            <person name="Hauser L."/>
            <person name="Kyrpides N."/>
            <person name="Kim E."/>
            <person name="Tebo B.M."/>
            <person name="Richardson P."/>
        </authorList>
    </citation>
    <scope>NUCLEOTIDE SEQUENCE [LARGE SCALE GENOMIC DNA]</scope>
    <source>
        <strain evidence="5 6">MI-1</strain>
    </source>
</reference>
<dbReference type="GO" id="GO:0003677">
    <property type="term" value="F:DNA binding"/>
    <property type="evidence" value="ECO:0007669"/>
    <property type="project" value="InterPro"/>
</dbReference>
<dbReference type="SUPFAM" id="SSF54211">
    <property type="entry name" value="Ribosomal protein S5 domain 2-like"/>
    <property type="match status" value="1"/>
</dbReference>
<dbReference type="InterPro" id="IPR004482">
    <property type="entry name" value="Mg_chelat-rel"/>
</dbReference>
<dbReference type="Pfam" id="PF01078">
    <property type="entry name" value="Mg_chelatase"/>
    <property type="match status" value="1"/>
</dbReference>
<dbReference type="NCBIfam" id="TIGR00368">
    <property type="entry name" value="YifB family Mg chelatase-like AAA ATPase"/>
    <property type="match status" value="1"/>
</dbReference>
<dbReference type="OrthoDB" id="9813147at2"/>
<dbReference type="PANTHER" id="PTHR32039:SF7">
    <property type="entry name" value="COMPETENCE PROTEIN COMM"/>
    <property type="match status" value="1"/>
</dbReference>
<dbReference type="KEGG" id="drm:Dred_2023"/>
<dbReference type="EMBL" id="CP000612">
    <property type="protein sequence ID" value="ABO50540.1"/>
    <property type="molecule type" value="Genomic_DNA"/>
</dbReference>
<sequence>MLAIIDSVALLGLDGQRVRVEVDVSNGLPCLDIVGLPDAAVREAKDRVRSAIKNSGMDYPIQRITVNLAPADLRKEGPVFDLPIAVGILAATEQINSEFTLGILFLGELSLDGSLRGVHGVLPLVMAARDLGLKRVVVPLANAAEAALVQDVEVFGIKNLAELAVALKGETELKPYLVEELPTGVLHEEGLDFADVRGQAVAKRAMEVSAAGGHNILMLGSPGCGKTMLARRLPSILPDLTFEESLEVTKVYSLAGRLSSENPLIKKRPFRAPHHTSSTASLVGGGRVPKPGEISLAHYGILFMDELPEFHKDSLEALRQPLEDGCISVSRVAASFTFPAKIMLVGAANPCPCGYQLDKEKECTCTPHQIQKYINRISGPLLDRIDIHLEVPKVSYEELNNAPPGEESYSIKLRVENARAIQRDRFKNTSITCNASMGAREVRRFCKPDLPGAMLLQEAFKKLGLSARSHDRILKVARTIADLAGSEIIGTKHLAEAIQYRSLDRLLRG</sequence>
<dbReference type="InterPro" id="IPR000523">
    <property type="entry name" value="Mg_chelatse_chII-like_cat_dom"/>
</dbReference>